<dbReference type="FunFam" id="2.40.30.20:FF:000003">
    <property type="entry name" value="Riboflavin synthase, alpha subunit"/>
    <property type="match status" value="1"/>
</dbReference>
<dbReference type="Pfam" id="PF00677">
    <property type="entry name" value="Lum_binding"/>
    <property type="match status" value="2"/>
</dbReference>
<protein>
    <recommendedName>
        <fullName evidence="6 10">Riboflavin synthase</fullName>
        <ecNumber evidence="5 10">2.5.1.9</ecNumber>
    </recommendedName>
</protein>
<dbReference type="RefSeq" id="WP_149075895.1">
    <property type="nucleotide sequence ID" value="NZ_CP043329.1"/>
</dbReference>
<dbReference type="InterPro" id="IPR017938">
    <property type="entry name" value="Riboflavin_synthase-like_b-brl"/>
</dbReference>
<dbReference type="InterPro" id="IPR023366">
    <property type="entry name" value="ATP_synth_asu-like_sf"/>
</dbReference>
<gene>
    <name evidence="13" type="ORF">FYC62_09175</name>
</gene>
<evidence type="ECO:0000256" key="6">
    <source>
        <dbReference type="ARBA" id="ARBA00013950"/>
    </source>
</evidence>
<comment type="subunit">
    <text evidence="4">Homotrimer.</text>
</comment>
<keyword evidence="9" id="KW-0677">Repeat</keyword>
<evidence type="ECO:0000313" key="13">
    <source>
        <dbReference type="EMBL" id="QEK53289.1"/>
    </source>
</evidence>
<evidence type="ECO:0000256" key="7">
    <source>
        <dbReference type="ARBA" id="ARBA00022619"/>
    </source>
</evidence>
<dbReference type="AlphaFoldDB" id="A0A5C0VM91"/>
<dbReference type="PIRSF" id="PIRSF000498">
    <property type="entry name" value="Riboflavin_syn_A"/>
    <property type="match status" value="1"/>
</dbReference>
<evidence type="ECO:0000256" key="4">
    <source>
        <dbReference type="ARBA" id="ARBA00011233"/>
    </source>
</evidence>
<feature type="repeat" description="Lumazine-binding" evidence="11">
    <location>
        <begin position="96"/>
        <end position="192"/>
    </location>
</feature>
<dbReference type="EC" id="2.5.1.9" evidence="5 10"/>
<proteinExistence type="predicted"/>
<reference evidence="13 14" key="1">
    <citation type="submission" date="2019-08" db="EMBL/GenBank/DDBJ databases">
        <title>Pedobacter sp. nov., isolated from Han river, South Korea.</title>
        <authorList>
            <person name="Lee D.-H."/>
            <person name="Kim Y.-S."/>
            <person name="Hwang E.-M."/>
            <person name="Le Tran T.C."/>
            <person name="Cha C.-J."/>
        </authorList>
    </citation>
    <scope>NUCLEOTIDE SEQUENCE [LARGE SCALE GENOMIC DNA]</scope>
    <source>
        <strain evidence="13 14">CJ43</strain>
    </source>
</reference>
<dbReference type="PANTHER" id="PTHR21098">
    <property type="entry name" value="RIBOFLAVIN SYNTHASE ALPHA CHAIN"/>
    <property type="match status" value="1"/>
</dbReference>
<evidence type="ECO:0000256" key="3">
    <source>
        <dbReference type="ARBA" id="ARBA00004887"/>
    </source>
</evidence>
<keyword evidence="8 13" id="KW-0808">Transferase</keyword>
<evidence type="ECO:0000256" key="2">
    <source>
        <dbReference type="ARBA" id="ARBA00002803"/>
    </source>
</evidence>
<evidence type="ECO:0000256" key="10">
    <source>
        <dbReference type="NCBIfam" id="TIGR00187"/>
    </source>
</evidence>
<evidence type="ECO:0000256" key="5">
    <source>
        <dbReference type="ARBA" id="ARBA00012827"/>
    </source>
</evidence>
<dbReference type="InterPro" id="IPR026017">
    <property type="entry name" value="Lumazine-bd_dom"/>
</dbReference>
<dbReference type="PROSITE" id="PS51177">
    <property type="entry name" value="LUMAZINE_BIND"/>
    <property type="match status" value="2"/>
</dbReference>
<organism evidence="13 14">
    <name type="scientific">Pedobacter aquae</name>
    <dbReference type="NCBI Taxonomy" id="2605747"/>
    <lineage>
        <taxon>Bacteria</taxon>
        <taxon>Pseudomonadati</taxon>
        <taxon>Bacteroidota</taxon>
        <taxon>Sphingobacteriia</taxon>
        <taxon>Sphingobacteriales</taxon>
        <taxon>Sphingobacteriaceae</taxon>
        <taxon>Pedobacter</taxon>
    </lineage>
</organism>
<evidence type="ECO:0000259" key="12">
    <source>
        <dbReference type="PROSITE" id="PS51177"/>
    </source>
</evidence>
<dbReference type="GO" id="GO:0004746">
    <property type="term" value="F:riboflavin synthase activity"/>
    <property type="evidence" value="ECO:0007669"/>
    <property type="project" value="UniProtKB-UniRule"/>
</dbReference>
<name>A0A5C0VM91_9SPHI</name>
<evidence type="ECO:0000256" key="9">
    <source>
        <dbReference type="ARBA" id="ARBA00022737"/>
    </source>
</evidence>
<dbReference type="GO" id="GO:0009231">
    <property type="term" value="P:riboflavin biosynthetic process"/>
    <property type="evidence" value="ECO:0007669"/>
    <property type="project" value="UniProtKB-KW"/>
</dbReference>
<evidence type="ECO:0000256" key="11">
    <source>
        <dbReference type="PROSITE-ProRule" id="PRU00524"/>
    </source>
</evidence>
<dbReference type="CDD" id="cd00402">
    <property type="entry name" value="Riboflavin_synthase_like"/>
    <property type="match status" value="1"/>
</dbReference>
<dbReference type="Gene3D" id="2.40.30.20">
    <property type="match status" value="2"/>
</dbReference>
<dbReference type="Proteomes" id="UP000323653">
    <property type="component" value="Chromosome"/>
</dbReference>
<dbReference type="InterPro" id="IPR001783">
    <property type="entry name" value="Lumazine-bd"/>
</dbReference>
<feature type="domain" description="Lumazine-binding" evidence="12">
    <location>
        <begin position="1"/>
        <end position="95"/>
    </location>
</feature>
<comment type="catalytic activity">
    <reaction evidence="1">
        <text>2 6,7-dimethyl-8-(1-D-ribityl)lumazine + H(+) = 5-amino-6-(D-ribitylamino)uracil + riboflavin</text>
        <dbReference type="Rhea" id="RHEA:20772"/>
        <dbReference type="ChEBI" id="CHEBI:15378"/>
        <dbReference type="ChEBI" id="CHEBI:15934"/>
        <dbReference type="ChEBI" id="CHEBI:57986"/>
        <dbReference type="ChEBI" id="CHEBI:58201"/>
        <dbReference type="EC" id="2.5.1.9"/>
    </reaction>
</comment>
<dbReference type="NCBIfam" id="NF006767">
    <property type="entry name" value="PRK09289.1"/>
    <property type="match status" value="1"/>
</dbReference>
<dbReference type="NCBIfam" id="TIGR00187">
    <property type="entry name" value="ribE"/>
    <property type="match status" value="1"/>
</dbReference>
<dbReference type="FunFam" id="2.40.30.20:FF:000004">
    <property type="entry name" value="Riboflavin synthase, alpha subunit"/>
    <property type="match status" value="1"/>
</dbReference>
<feature type="repeat" description="Lumazine-binding" evidence="11">
    <location>
        <begin position="1"/>
        <end position="95"/>
    </location>
</feature>
<feature type="domain" description="Lumazine-binding" evidence="12">
    <location>
        <begin position="96"/>
        <end position="192"/>
    </location>
</feature>
<comment type="function">
    <text evidence="2">Catalyzes the dismutation of two molecules of 6,7-dimethyl-8-ribityllumazine, resulting in the formation of riboflavin and 5-amino-6-(D-ribitylamino)uracil.</text>
</comment>
<keyword evidence="7" id="KW-0686">Riboflavin biosynthesis</keyword>
<sequence>MFTGIIETLGTVTSLRKEQENLHITVSSTISKDLKIDQSVAHNGICLTVVSQDEESHTVTAIYETLQKTNLGSIQEGSLVNLERCMQMNGRLDGHIVQGHVDQTGICMGLEEQEGSWFYTFSYNEDKGNVTVEKGSICINGISLTVVNSKPGQFSVAIIPYTYEHTNLQSVKPGDMVNLEFDIIGKYVARLMRNTKTV</sequence>
<dbReference type="KEGG" id="pej:FYC62_09175"/>
<dbReference type="SUPFAM" id="SSF63380">
    <property type="entry name" value="Riboflavin synthase domain-like"/>
    <property type="match status" value="2"/>
</dbReference>
<comment type="pathway">
    <text evidence="3">Cofactor biosynthesis; riboflavin biosynthesis; riboflavin from 2-hydroxy-3-oxobutyl phosphate and 5-amino-6-(D-ribitylamino)uracil: step 2/2.</text>
</comment>
<dbReference type="EMBL" id="CP043329">
    <property type="protein sequence ID" value="QEK53289.1"/>
    <property type="molecule type" value="Genomic_DNA"/>
</dbReference>
<evidence type="ECO:0000256" key="8">
    <source>
        <dbReference type="ARBA" id="ARBA00022679"/>
    </source>
</evidence>
<evidence type="ECO:0000313" key="14">
    <source>
        <dbReference type="Proteomes" id="UP000323653"/>
    </source>
</evidence>
<accession>A0A5C0VM91</accession>
<dbReference type="PANTHER" id="PTHR21098:SF12">
    <property type="entry name" value="RIBOFLAVIN SYNTHASE"/>
    <property type="match status" value="1"/>
</dbReference>
<evidence type="ECO:0000256" key="1">
    <source>
        <dbReference type="ARBA" id="ARBA00000968"/>
    </source>
</evidence>
<keyword evidence="14" id="KW-1185">Reference proteome</keyword>